<evidence type="ECO:0000256" key="4">
    <source>
        <dbReference type="ARBA" id="ARBA00022729"/>
    </source>
</evidence>
<dbReference type="PANTHER" id="PTHR43649">
    <property type="entry name" value="ARABINOSE-BINDING PROTEIN-RELATED"/>
    <property type="match status" value="1"/>
</dbReference>
<dbReference type="InterPro" id="IPR050490">
    <property type="entry name" value="Bact_solute-bd_prot1"/>
</dbReference>
<evidence type="ECO:0000256" key="7">
    <source>
        <dbReference type="SAM" id="SignalP"/>
    </source>
</evidence>
<evidence type="ECO:0000313" key="8">
    <source>
        <dbReference type="EMBL" id="MEV8467450.1"/>
    </source>
</evidence>
<comment type="caution">
    <text evidence="8">The sequence shown here is derived from an EMBL/GenBank/DDBJ whole genome shotgun (WGS) entry which is preliminary data.</text>
</comment>
<comment type="subcellular location">
    <subcellularLocation>
        <location evidence="1">Periplasm</location>
    </subcellularLocation>
</comment>
<evidence type="ECO:0000256" key="2">
    <source>
        <dbReference type="ARBA" id="ARBA00008520"/>
    </source>
</evidence>
<dbReference type="RefSeq" id="WP_366193250.1">
    <property type="nucleotide sequence ID" value="NZ_JBFBVU010000013.1"/>
</dbReference>
<keyword evidence="3" id="KW-0813">Transport</keyword>
<evidence type="ECO:0000256" key="3">
    <source>
        <dbReference type="ARBA" id="ARBA00022448"/>
    </source>
</evidence>
<reference evidence="8 9" key="1">
    <citation type="submission" date="2024-07" db="EMBL/GenBank/DDBJ databases">
        <authorList>
            <person name="Kang M."/>
        </authorList>
    </citation>
    <scope>NUCLEOTIDE SEQUENCE [LARGE SCALE GENOMIC DNA]</scope>
    <source>
        <strain evidence="8 9">DFM31</strain>
    </source>
</reference>
<protein>
    <recommendedName>
        <fullName evidence="6">Probable sugar-binding periplasmic protein</fullName>
    </recommendedName>
</protein>
<accession>A0ABV3L799</accession>
<comment type="function">
    <text evidence="5">Part of a binding-protein-dependent transport system for a sugar.</text>
</comment>
<evidence type="ECO:0000313" key="9">
    <source>
        <dbReference type="Proteomes" id="UP001553161"/>
    </source>
</evidence>
<evidence type="ECO:0000256" key="6">
    <source>
        <dbReference type="ARBA" id="ARBA00049753"/>
    </source>
</evidence>
<name>A0ABV3L799_9RHOB</name>
<dbReference type="Gene3D" id="3.40.190.10">
    <property type="entry name" value="Periplasmic binding protein-like II"/>
    <property type="match status" value="2"/>
</dbReference>
<feature type="signal peptide" evidence="7">
    <location>
        <begin position="1"/>
        <end position="28"/>
    </location>
</feature>
<organism evidence="8 9">
    <name type="scientific">Meridianimarinicoccus marinus</name>
    <dbReference type="NCBI Taxonomy" id="3231483"/>
    <lineage>
        <taxon>Bacteria</taxon>
        <taxon>Pseudomonadati</taxon>
        <taxon>Pseudomonadota</taxon>
        <taxon>Alphaproteobacteria</taxon>
        <taxon>Rhodobacterales</taxon>
        <taxon>Paracoccaceae</taxon>
        <taxon>Meridianimarinicoccus</taxon>
    </lineage>
</organism>
<comment type="similarity">
    <text evidence="2">Belongs to the bacterial solute-binding protein 1 family.</text>
</comment>
<dbReference type="SUPFAM" id="SSF53850">
    <property type="entry name" value="Periplasmic binding protein-like II"/>
    <property type="match status" value="1"/>
</dbReference>
<dbReference type="Proteomes" id="UP001553161">
    <property type="component" value="Unassembled WGS sequence"/>
</dbReference>
<dbReference type="InterPro" id="IPR006059">
    <property type="entry name" value="SBP"/>
</dbReference>
<evidence type="ECO:0000256" key="5">
    <source>
        <dbReference type="ARBA" id="ARBA00049629"/>
    </source>
</evidence>
<feature type="chain" id="PRO_5045454194" description="Probable sugar-binding periplasmic protein" evidence="7">
    <location>
        <begin position="29"/>
        <end position="425"/>
    </location>
</feature>
<dbReference type="Pfam" id="PF13416">
    <property type="entry name" value="SBP_bac_8"/>
    <property type="match status" value="1"/>
</dbReference>
<dbReference type="PANTHER" id="PTHR43649:SF28">
    <property type="entry name" value="BINDING PROTEIN COMPONENT OF ABC SUGAR TRANSPORTER-RELATED"/>
    <property type="match status" value="1"/>
</dbReference>
<gene>
    <name evidence="8" type="ORF">AB0T83_11735</name>
</gene>
<sequence length="425" mass="45714">MKLTLKTTLRATGAAIAGIGMTAAVAQAEPKTNMMHQWAQGAEAAAIAKLGEMFEAAGGTWEQTSISGHTSNTLAKLRSDVVAGNAPAAVQLKGPEIAEWNATGTTANLDATAAEQGWDDVVADELLSVMKPTGSWVAAPMNIHRVNWMYSSKKILDELGIAPPKTWDEFNAACDKVQAAGKICIAHGAADWSDSTTFDDVVYGMDIDLYRKAFQEADLDALRSDGMVAAFAQLRKMVGYMDDGINGRSWEQSMTMTFDGEAAFFLMGDWTVASANLAGYTEGEDYLCNQAPVNWGGNGFILNSDSVVFFKQKDPDFVEGQKMLAEIIMSPEFQVTFNVAKGSIPARTDVDLSTGGFTQCQQQGLEDLKASVAEGTLVRSMAHNMTVLQKYRGAMMEVITEFVADDSISPEEAANQLADAVELQM</sequence>
<proteinExistence type="inferred from homology"/>
<dbReference type="EMBL" id="JBFBVU010000013">
    <property type="protein sequence ID" value="MEV8467450.1"/>
    <property type="molecule type" value="Genomic_DNA"/>
</dbReference>
<evidence type="ECO:0000256" key="1">
    <source>
        <dbReference type="ARBA" id="ARBA00004418"/>
    </source>
</evidence>
<keyword evidence="4 7" id="KW-0732">Signal</keyword>
<keyword evidence="9" id="KW-1185">Reference proteome</keyword>